<protein>
    <submittedName>
        <fullName evidence="1">Uncharacterized protein</fullName>
    </submittedName>
</protein>
<dbReference type="EMBL" id="JAABOJ010000028">
    <property type="protein sequence ID" value="KAF3277555.1"/>
    <property type="molecule type" value="Genomic_DNA"/>
</dbReference>
<evidence type="ECO:0000313" key="1">
    <source>
        <dbReference type="EMBL" id="KAF3277555.1"/>
    </source>
</evidence>
<name>A0A7C8VDX4_ORBOL</name>
<dbReference type="AlphaFoldDB" id="A0A7C8VDX4"/>
<accession>A0A7C8VDX4</accession>
<evidence type="ECO:0000313" key="2">
    <source>
        <dbReference type="Proteomes" id="UP000474640"/>
    </source>
</evidence>
<proteinExistence type="predicted"/>
<sequence length="132" mass="14475">MFKAIDADFVENTNWPSSAGNINTVSKGILEISGHFFLCARTLQYLLTNDAIQLPATGMWEDSLQTNSRDDIGATDKVYVIGGVLKQSNSSPFFLTFLYQSPVTIAQTSDIYLCGVLTGNDQLTSGKRQERA</sequence>
<reference evidence="1 2" key="1">
    <citation type="submission" date="2020-01" db="EMBL/GenBank/DDBJ databases">
        <authorList>
            <person name="Palmer J.M."/>
        </authorList>
    </citation>
    <scope>NUCLEOTIDE SEQUENCE [LARGE SCALE GENOMIC DNA]</scope>
    <source>
        <strain evidence="1 2">TWF970</strain>
    </source>
</reference>
<dbReference type="Proteomes" id="UP000474640">
    <property type="component" value="Unassembled WGS sequence"/>
</dbReference>
<gene>
    <name evidence="1" type="ORF">TWF970_005157</name>
</gene>
<comment type="caution">
    <text evidence="1">The sequence shown here is derived from an EMBL/GenBank/DDBJ whole genome shotgun (WGS) entry which is preliminary data.</text>
</comment>
<organism evidence="1 2">
    <name type="scientific">Orbilia oligospora</name>
    <name type="common">Nematode-trapping fungus</name>
    <name type="synonym">Arthrobotrys oligospora</name>
    <dbReference type="NCBI Taxonomy" id="2813651"/>
    <lineage>
        <taxon>Eukaryota</taxon>
        <taxon>Fungi</taxon>
        <taxon>Dikarya</taxon>
        <taxon>Ascomycota</taxon>
        <taxon>Pezizomycotina</taxon>
        <taxon>Orbiliomycetes</taxon>
        <taxon>Orbiliales</taxon>
        <taxon>Orbiliaceae</taxon>
        <taxon>Orbilia</taxon>
    </lineage>
</organism>